<protein>
    <recommendedName>
        <fullName evidence="3">Chromosome partition protein smc</fullName>
    </recommendedName>
</protein>
<evidence type="ECO:0008006" key="3">
    <source>
        <dbReference type="Google" id="ProtNLM"/>
    </source>
</evidence>
<gene>
    <name evidence="1" type="ORF">CTDIVETGP_2187</name>
</gene>
<dbReference type="RefSeq" id="WP_017752058.1">
    <property type="nucleotide sequence ID" value="NZ_CBXI010000040.1"/>
</dbReference>
<dbReference type="Proteomes" id="UP000019482">
    <property type="component" value="Unassembled WGS sequence"/>
</dbReference>
<dbReference type="AlphaFoldDB" id="W6NJE1"/>
<name>W6NJE1_CLOTY</name>
<sequence length="128" mass="14512">MLDKNDIEVIKELLKGALQTELQPIKDDIKALKAGQNRHSLLLENMDKKLNTVIEGQQSQAEQIDRHFTRLDGNIKDDNSLIKSVLKNVSSDVKDIKETTGRLDEENKKLGVVTGQNCVEIEYLKKLK</sequence>
<evidence type="ECO:0000313" key="2">
    <source>
        <dbReference type="Proteomes" id="UP000019482"/>
    </source>
</evidence>
<accession>W6NJE1</accession>
<dbReference type="OrthoDB" id="1937860at2"/>
<organism evidence="1 2">
    <name type="scientific">Clostridium tyrobutyricum DIVETGP</name>
    <dbReference type="NCBI Taxonomy" id="1408889"/>
    <lineage>
        <taxon>Bacteria</taxon>
        <taxon>Bacillati</taxon>
        <taxon>Bacillota</taxon>
        <taxon>Clostridia</taxon>
        <taxon>Eubacteriales</taxon>
        <taxon>Clostridiaceae</taxon>
        <taxon>Clostridium</taxon>
    </lineage>
</organism>
<reference evidence="1 2" key="1">
    <citation type="journal article" date="2015" name="Genome Announc.">
        <title>Draft Genome Sequence of Clostridium tyrobutyricum Strain DIVETGP, Isolated from Cow's Milk for Grana Padano Production.</title>
        <authorList>
            <person name="Soggiu A."/>
            <person name="Piras C."/>
            <person name="Gaiarsa S."/>
            <person name="Sassera D."/>
            <person name="Roncada P."/>
            <person name="Bendixen E."/>
            <person name="Brasca M."/>
            <person name="Bonizzi L."/>
        </authorList>
    </citation>
    <scope>NUCLEOTIDE SEQUENCE [LARGE SCALE GENOMIC DNA]</scope>
    <source>
        <strain evidence="1 2">DIVETGP</strain>
    </source>
</reference>
<evidence type="ECO:0000313" key="1">
    <source>
        <dbReference type="EMBL" id="CDL92117.1"/>
    </source>
</evidence>
<keyword evidence="2" id="KW-1185">Reference proteome</keyword>
<dbReference type="GeneID" id="29420674"/>
<comment type="caution">
    <text evidence="1">The sequence shown here is derived from an EMBL/GenBank/DDBJ whole genome shotgun (WGS) entry which is preliminary data.</text>
</comment>
<dbReference type="EMBL" id="CBXI010000040">
    <property type="protein sequence ID" value="CDL92117.1"/>
    <property type="molecule type" value="Genomic_DNA"/>
</dbReference>
<proteinExistence type="predicted"/>